<dbReference type="NCBIfam" id="TIGR02174">
    <property type="entry name" value="CXXU_selWTH"/>
    <property type="match status" value="1"/>
</dbReference>
<protein>
    <recommendedName>
        <fullName evidence="4">Selenoprotein W-related protein</fullName>
    </recommendedName>
</protein>
<dbReference type="EMBL" id="BSND01000013">
    <property type="protein sequence ID" value="GLQ00675.1"/>
    <property type="molecule type" value="Genomic_DNA"/>
</dbReference>
<evidence type="ECO:0000313" key="2">
    <source>
        <dbReference type="EMBL" id="GLQ00675.1"/>
    </source>
</evidence>
<organism evidence="2 3">
    <name type="scientific">Methylophaga thalassica</name>
    <dbReference type="NCBI Taxonomy" id="40223"/>
    <lineage>
        <taxon>Bacteria</taxon>
        <taxon>Pseudomonadati</taxon>
        <taxon>Pseudomonadota</taxon>
        <taxon>Gammaproteobacteria</taxon>
        <taxon>Thiotrichales</taxon>
        <taxon>Piscirickettsiaceae</taxon>
        <taxon>Methylophaga</taxon>
    </lineage>
</organism>
<gene>
    <name evidence="2" type="ORF">GCM10007891_25280</name>
</gene>
<dbReference type="InterPro" id="IPR011893">
    <property type="entry name" value="Selenoprotein_Rdx-typ"/>
</dbReference>
<evidence type="ECO:0000313" key="3">
    <source>
        <dbReference type="Proteomes" id="UP001161423"/>
    </source>
</evidence>
<dbReference type="RefSeq" id="WP_284723558.1">
    <property type="nucleotide sequence ID" value="NZ_BSND01000013.1"/>
</dbReference>
<dbReference type="InterPro" id="IPR036249">
    <property type="entry name" value="Thioredoxin-like_sf"/>
</dbReference>
<evidence type="ECO:0000256" key="1">
    <source>
        <dbReference type="ARBA" id="ARBA00023284"/>
    </source>
</evidence>
<dbReference type="SUPFAM" id="SSF52833">
    <property type="entry name" value="Thioredoxin-like"/>
    <property type="match status" value="1"/>
</dbReference>
<comment type="caution">
    <text evidence="2">The sequence shown here is derived from an EMBL/GenBank/DDBJ whole genome shotgun (WGS) entry which is preliminary data.</text>
</comment>
<evidence type="ECO:0008006" key="4">
    <source>
        <dbReference type="Google" id="ProtNLM"/>
    </source>
</evidence>
<accession>A0ABQ5TXF8</accession>
<dbReference type="PANTHER" id="PTHR36417:SF2">
    <property type="entry name" value="SELENOPROTEIN DOMAIN PROTEIN (AFU_ORTHOLOGUE AFUA_1G05220)"/>
    <property type="match status" value="1"/>
</dbReference>
<dbReference type="Proteomes" id="UP001161423">
    <property type="component" value="Unassembled WGS sequence"/>
</dbReference>
<reference evidence="2" key="1">
    <citation type="journal article" date="2014" name="Int. J. Syst. Evol. Microbiol.">
        <title>Complete genome of a new Firmicutes species belonging to the dominant human colonic microbiota ('Ruminococcus bicirculans') reveals two chromosomes and a selective capacity to utilize plant glucans.</title>
        <authorList>
            <consortium name="NISC Comparative Sequencing Program"/>
            <person name="Wegmann U."/>
            <person name="Louis P."/>
            <person name="Goesmann A."/>
            <person name="Henrissat B."/>
            <person name="Duncan S.H."/>
            <person name="Flint H.J."/>
        </authorList>
    </citation>
    <scope>NUCLEOTIDE SEQUENCE</scope>
    <source>
        <strain evidence="2">NBRC 102424</strain>
    </source>
</reference>
<reference evidence="2" key="2">
    <citation type="submission" date="2023-01" db="EMBL/GenBank/DDBJ databases">
        <title>Draft genome sequence of Methylophaga thalassica strain NBRC 102424.</title>
        <authorList>
            <person name="Sun Q."/>
            <person name="Mori K."/>
        </authorList>
    </citation>
    <scope>NUCLEOTIDE SEQUENCE</scope>
    <source>
        <strain evidence="2">NBRC 102424</strain>
    </source>
</reference>
<keyword evidence="1" id="KW-0676">Redox-active center</keyword>
<sequence length="101" mass="11589">MTTKHNHISISYCTQCRWLLRASWMAQELLTTFDDEITSLTLIPATGGLFEVRANDELLWSRKEQGRFPEITELKQLVRDIIAPDRSLGHSDKKPSSDNQS</sequence>
<dbReference type="PANTHER" id="PTHR36417">
    <property type="entry name" value="SELENOPROTEIN DOMAIN PROTEIN (AFU_ORTHOLOGUE AFUA_1G05220)"/>
    <property type="match status" value="1"/>
</dbReference>
<proteinExistence type="predicted"/>
<dbReference type="Pfam" id="PF10262">
    <property type="entry name" value="Rdx"/>
    <property type="match status" value="1"/>
</dbReference>
<dbReference type="Gene3D" id="3.40.30.10">
    <property type="entry name" value="Glutaredoxin"/>
    <property type="match status" value="1"/>
</dbReference>
<name>A0ABQ5TXF8_9GAMM</name>
<keyword evidence="3" id="KW-1185">Reference proteome</keyword>